<reference evidence="3" key="1">
    <citation type="submission" date="2022-10" db="EMBL/GenBank/DDBJ databases">
        <title>Cytochrome P450 Catalyzes Benzene Ring Formation in the Biosynthesis of Trialkyl-Substituted Aromatic Polyketides.</title>
        <authorList>
            <person name="Zhao E."/>
            <person name="Ge H."/>
        </authorList>
    </citation>
    <scope>NUCLEOTIDE SEQUENCE</scope>
    <source>
        <strain evidence="3">NA0869</strain>
    </source>
</reference>
<comment type="similarity">
    <text evidence="1">Belongs to the PrpF family.</text>
</comment>
<evidence type="ECO:0000313" key="3">
    <source>
        <dbReference type="EMBL" id="UYQ60602.1"/>
    </source>
</evidence>
<organism evidence="3 4">
    <name type="scientific">Streptomyces peucetius</name>
    <dbReference type="NCBI Taxonomy" id="1950"/>
    <lineage>
        <taxon>Bacteria</taxon>
        <taxon>Bacillati</taxon>
        <taxon>Actinomycetota</taxon>
        <taxon>Actinomycetes</taxon>
        <taxon>Kitasatosporales</taxon>
        <taxon>Streptomycetaceae</taxon>
        <taxon>Streptomyces</taxon>
    </lineage>
</organism>
<keyword evidence="2 3" id="KW-0413">Isomerase</keyword>
<evidence type="ECO:0000256" key="1">
    <source>
        <dbReference type="ARBA" id="ARBA00007673"/>
    </source>
</evidence>
<sequence>MKADVVRAEGAPGPTLVLAGDRLPQGALALGEELRNVRRWLDRTGRGHIRKIALYGASSSSAFDLEYRFVQSLPRGFDFRTGCGHSLLACVAAAGRAGPVRVRALTTGDAVVCEPEPQGTRTVRFTGPWAARRLLPTGCPVDRIGGFDVSLVRFGNPYVFVDASAFGVRTAEELFGAGVELLLPLLRVRAAAARLLGLAPRSALPKIAAIGADGSGRPFVRSVAVDGWHPSLALTGAACLTAAVAVPGTVPHRLADGSALTILTPGGAVRTTAVAKAGVLGSVAVHGKRAHILERSVRLPWRIRVTA</sequence>
<evidence type="ECO:0000313" key="4">
    <source>
        <dbReference type="Proteomes" id="UP001163878"/>
    </source>
</evidence>
<accession>A0ABY6I3Y9</accession>
<dbReference type="EMBL" id="CP107567">
    <property type="protein sequence ID" value="UYQ60602.1"/>
    <property type="molecule type" value="Genomic_DNA"/>
</dbReference>
<evidence type="ECO:0000256" key="2">
    <source>
        <dbReference type="ARBA" id="ARBA00023235"/>
    </source>
</evidence>
<dbReference type="SUPFAM" id="SSF54506">
    <property type="entry name" value="Diaminopimelate epimerase-like"/>
    <property type="match status" value="2"/>
</dbReference>
<gene>
    <name evidence="3" type="ORF">OGH68_03380</name>
</gene>
<dbReference type="Proteomes" id="UP001163878">
    <property type="component" value="Chromosome"/>
</dbReference>
<dbReference type="Gene3D" id="3.10.310.10">
    <property type="entry name" value="Diaminopimelate Epimerase, Chain A, domain 1"/>
    <property type="match status" value="1"/>
</dbReference>
<proteinExistence type="inferred from homology"/>
<name>A0ABY6I3Y9_STRPE</name>
<dbReference type="InterPro" id="IPR007400">
    <property type="entry name" value="PrpF-like"/>
</dbReference>
<dbReference type="PANTHER" id="PTHR43709">
    <property type="entry name" value="ACONITATE ISOMERASE-RELATED"/>
    <property type="match status" value="1"/>
</dbReference>
<dbReference type="RefSeq" id="WP_264241808.1">
    <property type="nucleotide sequence ID" value="NZ_CP107567.1"/>
</dbReference>
<dbReference type="Pfam" id="PF04303">
    <property type="entry name" value="PrpF"/>
    <property type="match status" value="1"/>
</dbReference>
<dbReference type="PANTHER" id="PTHR43709:SF2">
    <property type="entry name" value="DUF453 DOMAIN PROTEIN (AFU_ORTHOLOGUE AFUA_6G00360)"/>
    <property type="match status" value="1"/>
</dbReference>
<dbReference type="GO" id="GO:0016853">
    <property type="term" value="F:isomerase activity"/>
    <property type="evidence" value="ECO:0007669"/>
    <property type="project" value="UniProtKB-KW"/>
</dbReference>
<protein>
    <submittedName>
        <fullName evidence="3">2-methylaconitate cis-trans isomerase PrpF family protein</fullName>
    </submittedName>
</protein>
<keyword evidence="4" id="KW-1185">Reference proteome</keyword>